<dbReference type="FunFam" id="3.40.50.1010:FF:000020">
    <property type="entry name" value="20S-pre-rRNA D-site endonuclease NOB1"/>
    <property type="match status" value="1"/>
</dbReference>
<dbReference type="GO" id="GO:0005730">
    <property type="term" value="C:nucleolus"/>
    <property type="evidence" value="ECO:0007669"/>
    <property type="project" value="UniProtKB-SubCell"/>
</dbReference>
<keyword evidence="3 7" id="KW-0479">Metal-binding</keyword>
<dbReference type="PANTHER" id="PTHR12814">
    <property type="entry name" value="RNA-BINDING PROTEIN NOB1"/>
    <property type="match status" value="1"/>
</dbReference>
<dbReference type="InterPro" id="IPR036283">
    <property type="entry name" value="NOB1_Zf-like_sf"/>
</dbReference>
<dbReference type="SUPFAM" id="SSF144206">
    <property type="entry name" value="NOB1 zinc finger-like"/>
    <property type="match status" value="1"/>
</dbReference>
<evidence type="ECO:0000256" key="4">
    <source>
        <dbReference type="ARBA" id="ARBA00022801"/>
    </source>
</evidence>
<sequence length="446" mass="50672">MTDKSVDSLVLDATPLITQSASALQQFASNFFTTPGVRAELKDEHSRNQLLLWGDRLVVRQPKQLSVDRVSSFAKLTGDFSVLSMNDIHIIALAYELEVEKAGKDGLRRYPGEKLTGQEEPEKPKRDYAPKERLEEVEDDDKPQEDDDGFQIVSKKKSRKPRKKWSPKEPEKTKVEEEVKATENTAETVPQERDPAQDSENPNEELAEEYDEDDDDGDWITPDNLKDEILKDNNETVQDNKEVVTIPVALSTGDFACQNTSLQLGLKLMNPHSGKQIKRVRNYMYRCHACFTMTPMSKTGQPKHFCPKCGGNTLLRCAVSVDNETGKVTPHLKRNFQWIVRGQVYSMPSPLSKNQQKNQGNRGYQHNKDLRNRSLEPLILREDQKEYAKALKDDAWLRKKSEKMLQEWIGGGSADNFISPFGTSYKSSGVRVGRGRNANANKSRRK</sequence>
<comment type="caution">
    <text evidence="12">The sequence shown here is derived from an EMBL/GenBank/DDBJ whole genome shotgun (WGS) entry which is preliminary data.</text>
</comment>
<accession>A0A0L0NN73</accession>
<feature type="domain" description="Ribonuclease PIN" evidence="11">
    <location>
        <begin position="9"/>
        <end position="97"/>
    </location>
</feature>
<evidence type="ECO:0000313" key="13">
    <source>
        <dbReference type="Proteomes" id="UP000037122"/>
    </source>
</evidence>
<dbReference type="GO" id="GO:0046872">
    <property type="term" value="F:metal ion binding"/>
    <property type="evidence" value="ECO:0007669"/>
    <property type="project" value="UniProtKB-UniRule"/>
</dbReference>
<feature type="compositionally biased region" description="Basic residues" evidence="9">
    <location>
        <begin position="154"/>
        <end position="165"/>
    </location>
</feature>
<dbReference type="InterPro" id="IPR033411">
    <property type="entry name" value="Ribonuclease_PIN"/>
</dbReference>
<dbReference type="VEuPathDB" id="FungiDB:B9J08_002002"/>
<evidence type="ECO:0000256" key="8">
    <source>
        <dbReference type="PIRSR" id="PIRSR037125-1"/>
    </source>
</evidence>
<dbReference type="EMBL" id="LGST01000068">
    <property type="protein sequence ID" value="KND95567.1"/>
    <property type="molecule type" value="Genomic_DNA"/>
</dbReference>
<dbReference type="Gene3D" id="6.20.210.10">
    <property type="entry name" value="Nin one binding (NOB1), Zn-ribbon-like"/>
    <property type="match status" value="1"/>
</dbReference>
<feature type="compositionally biased region" description="Acidic residues" evidence="9">
    <location>
        <begin position="201"/>
        <end position="218"/>
    </location>
</feature>
<comment type="function">
    <text evidence="7">Required for the synthesis of 40S ribosome subunits. Has a role in processing 20S pre-rRNA into the mature 18S rRNA, where it is required for cleavage at the 3' end of the mature 18S rRNA (D-site). Accompanies the 20S pre-rRNA from the nucleus to the cytoplasm.</text>
</comment>
<dbReference type="Pfam" id="PF08772">
    <property type="entry name" value="Zn_ribbon_NOB1"/>
    <property type="match status" value="1"/>
</dbReference>
<feature type="domain" description="Nin one binding (NOB1) Zn-ribbon-like" evidence="10">
    <location>
        <begin position="277"/>
        <end position="352"/>
    </location>
</feature>
<evidence type="ECO:0000256" key="3">
    <source>
        <dbReference type="ARBA" id="ARBA00022723"/>
    </source>
</evidence>
<feature type="binding site" evidence="8">
    <location>
        <position position="287"/>
    </location>
    <ligand>
        <name>Zn(2+)</name>
        <dbReference type="ChEBI" id="CHEBI:29105"/>
    </ligand>
</feature>
<feature type="compositionally biased region" description="Basic and acidic residues" evidence="9">
    <location>
        <begin position="107"/>
        <end position="134"/>
    </location>
</feature>
<dbReference type="PIRSF" id="PIRSF037125">
    <property type="entry name" value="D-site_20S_pre-rRNA_nuclease"/>
    <property type="match status" value="1"/>
</dbReference>
<feature type="compositionally biased region" description="Acidic residues" evidence="9">
    <location>
        <begin position="135"/>
        <end position="149"/>
    </location>
</feature>
<dbReference type="Proteomes" id="UP000037122">
    <property type="component" value="Unassembled WGS sequence"/>
</dbReference>
<dbReference type="GO" id="GO:0004521">
    <property type="term" value="F:RNA endonuclease activity"/>
    <property type="evidence" value="ECO:0007669"/>
    <property type="project" value="UniProtKB-UniRule"/>
</dbReference>
<dbReference type="GO" id="GO:0016787">
    <property type="term" value="F:hydrolase activity"/>
    <property type="evidence" value="ECO:0007669"/>
    <property type="project" value="UniProtKB-KW"/>
</dbReference>
<dbReference type="VEuPathDB" id="FungiDB:CJJ07_000412"/>
<feature type="binding site" evidence="8">
    <location>
        <position position="290"/>
    </location>
    <ligand>
        <name>Zn(2+)</name>
        <dbReference type="ChEBI" id="CHEBI:29105"/>
    </ligand>
</feature>
<feature type="region of interest" description="Disordered" evidence="9">
    <location>
        <begin position="107"/>
        <end position="221"/>
    </location>
</feature>
<dbReference type="VEuPathDB" id="FungiDB:CJJ09_003089"/>
<keyword evidence="6 7" id="KW-0539">Nucleus</keyword>
<dbReference type="PANTHER" id="PTHR12814:SF2">
    <property type="entry name" value="RNA-BINDING PROTEIN NOB1"/>
    <property type="match status" value="1"/>
</dbReference>
<dbReference type="Gene3D" id="3.40.50.1010">
    <property type="entry name" value="5'-nuclease"/>
    <property type="match status" value="1"/>
</dbReference>
<proteinExistence type="inferred from homology"/>
<evidence type="ECO:0000313" key="12">
    <source>
        <dbReference type="EMBL" id="KND95567.1"/>
    </source>
</evidence>
<evidence type="ECO:0000259" key="11">
    <source>
        <dbReference type="Pfam" id="PF17146"/>
    </source>
</evidence>
<dbReference type="GO" id="GO:0030490">
    <property type="term" value="P:maturation of SSU-rRNA"/>
    <property type="evidence" value="ECO:0007669"/>
    <property type="project" value="TreeGrafter"/>
</dbReference>
<comment type="similarity">
    <text evidence="1 7">Belongs to the NOB1 family.</text>
</comment>
<evidence type="ECO:0000256" key="5">
    <source>
        <dbReference type="ARBA" id="ARBA00022833"/>
    </source>
</evidence>
<organism evidence="12 13">
    <name type="scientific">Candidozyma auris</name>
    <name type="common">Yeast</name>
    <name type="synonym">Candida auris</name>
    <dbReference type="NCBI Taxonomy" id="498019"/>
    <lineage>
        <taxon>Eukaryota</taxon>
        <taxon>Fungi</taxon>
        <taxon>Dikarya</taxon>
        <taxon>Ascomycota</taxon>
        <taxon>Saccharomycotina</taxon>
        <taxon>Pichiomycetes</taxon>
        <taxon>Metschnikowiaceae</taxon>
        <taxon>Candidozyma</taxon>
    </lineage>
</organism>
<protein>
    <recommendedName>
        <fullName evidence="7">20S-pre-rRNA D-site endonuclease NOB1</fullName>
    </recommendedName>
</protein>
<feature type="compositionally biased region" description="Basic and acidic residues" evidence="9">
    <location>
        <begin position="166"/>
        <end position="181"/>
    </location>
</feature>
<dbReference type="VEuPathDB" id="FungiDB:CJI97_002193"/>
<evidence type="ECO:0000259" key="10">
    <source>
        <dbReference type="Pfam" id="PF08772"/>
    </source>
</evidence>
<keyword evidence="2" id="KW-0540">Nuclease</keyword>
<dbReference type="InterPro" id="IPR039907">
    <property type="entry name" value="NOB1"/>
</dbReference>
<comment type="subcellular location">
    <subcellularLocation>
        <location evidence="7">Nucleus</location>
        <location evidence="7">Nucleolus</location>
    </subcellularLocation>
</comment>
<feature type="compositionally biased region" description="Basic and acidic residues" evidence="9">
    <location>
        <begin position="366"/>
        <end position="375"/>
    </location>
</feature>
<feature type="binding site" evidence="8">
    <location>
        <position position="309"/>
    </location>
    <ligand>
        <name>Zn(2+)</name>
        <dbReference type="ChEBI" id="CHEBI:29105"/>
    </ligand>
</feature>
<evidence type="ECO:0000256" key="9">
    <source>
        <dbReference type="SAM" id="MobiDB-lite"/>
    </source>
</evidence>
<reference evidence="13" key="1">
    <citation type="journal article" date="2015" name="BMC Genomics">
        <title>Draft genome of a commonly misdiagnosed multidrug resistant pathogen Candida auris.</title>
        <authorList>
            <person name="Chatterjee S."/>
            <person name="Alampalli S.V."/>
            <person name="Nageshan R.K."/>
            <person name="Chettiar S.T."/>
            <person name="Joshi S."/>
            <person name="Tatu U.S."/>
        </authorList>
    </citation>
    <scope>NUCLEOTIDE SEQUENCE [LARGE SCALE GENOMIC DNA]</scope>
    <source>
        <strain evidence="13">6684</strain>
    </source>
</reference>
<dbReference type="Pfam" id="PF17146">
    <property type="entry name" value="PIN_6"/>
    <property type="match status" value="1"/>
</dbReference>
<keyword evidence="5 7" id="KW-0862">Zinc</keyword>
<feature type="region of interest" description="Disordered" evidence="9">
    <location>
        <begin position="422"/>
        <end position="446"/>
    </location>
</feature>
<dbReference type="VEuPathDB" id="FungiDB:QG37_08185"/>
<dbReference type="AlphaFoldDB" id="A0A0L0NN73"/>
<dbReference type="GO" id="GO:0030688">
    <property type="term" value="C:preribosome, small subunit precursor"/>
    <property type="evidence" value="ECO:0007669"/>
    <property type="project" value="TreeGrafter"/>
</dbReference>
<dbReference type="GO" id="GO:0005737">
    <property type="term" value="C:cytoplasm"/>
    <property type="evidence" value="ECO:0007669"/>
    <property type="project" value="UniProtKB-ARBA"/>
</dbReference>
<name>A0A0L0NN73_CANAR</name>
<dbReference type="InterPro" id="IPR014881">
    <property type="entry name" value="NOB1_Zn-bd"/>
</dbReference>
<dbReference type="CDD" id="cd09876">
    <property type="entry name" value="PIN_Nob1-like"/>
    <property type="match status" value="1"/>
</dbReference>
<feature type="region of interest" description="Disordered" evidence="9">
    <location>
        <begin position="349"/>
        <end position="375"/>
    </location>
</feature>
<dbReference type="InterPro" id="IPR017117">
    <property type="entry name" value="Nob1_euk"/>
</dbReference>
<gene>
    <name evidence="12" type="ORF">QG37_08185</name>
</gene>
<evidence type="ECO:0000256" key="7">
    <source>
        <dbReference type="PIRNR" id="PIRNR037125"/>
    </source>
</evidence>
<feature type="compositionally biased region" description="Polar residues" evidence="9">
    <location>
        <begin position="349"/>
        <end position="364"/>
    </location>
</feature>
<evidence type="ECO:0000256" key="6">
    <source>
        <dbReference type="ARBA" id="ARBA00023242"/>
    </source>
</evidence>
<feature type="binding site" evidence="8">
    <location>
        <position position="306"/>
    </location>
    <ligand>
        <name>Zn(2+)</name>
        <dbReference type="ChEBI" id="CHEBI:29105"/>
    </ligand>
</feature>
<dbReference type="VEuPathDB" id="FungiDB:CJI96_0002677"/>
<keyword evidence="4" id="KW-0378">Hydrolase</keyword>
<evidence type="ECO:0000256" key="1">
    <source>
        <dbReference type="ARBA" id="ARBA00005858"/>
    </source>
</evidence>
<evidence type="ECO:0000256" key="2">
    <source>
        <dbReference type="ARBA" id="ARBA00022722"/>
    </source>
</evidence>